<accession>A0ABN7Q447</accession>
<evidence type="ECO:0000256" key="6">
    <source>
        <dbReference type="ARBA" id="ARBA00023002"/>
    </source>
</evidence>
<dbReference type="PANTHER" id="PTHR48083">
    <property type="entry name" value="MEDIUM-CHAIN SPECIFIC ACYL-COA DEHYDROGENASE, MITOCHONDRIAL-RELATED"/>
    <property type="match status" value="1"/>
</dbReference>
<dbReference type="InterPro" id="IPR006091">
    <property type="entry name" value="Acyl-CoA_Oxase/DH_mid-dom"/>
</dbReference>
<dbReference type="InterPro" id="IPR036250">
    <property type="entry name" value="AcylCo_DH-like_C"/>
</dbReference>
<dbReference type="PROSITE" id="PS00073">
    <property type="entry name" value="ACYL_COA_DH_2"/>
    <property type="match status" value="1"/>
</dbReference>
<feature type="domain" description="Acyl-CoA dehydrogenase/oxidase C-terminal" evidence="7">
    <location>
        <begin position="238"/>
        <end position="375"/>
    </location>
</feature>
<dbReference type="Gene3D" id="1.10.540.10">
    <property type="entry name" value="Acyl-CoA dehydrogenase/oxidase, N-terminal domain"/>
    <property type="match status" value="1"/>
</dbReference>
<keyword evidence="5" id="KW-0274">FAD</keyword>
<dbReference type="InterPro" id="IPR046373">
    <property type="entry name" value="Acyl-CoA_Oxase/DH_mid-dom_sf"/>
</dbReference>
<dbReference type="EMBL" id="CAJPVI010000028">
    <property type="protein sequence ID" value="CAG2153247.1"/>
    <property type="molecule type" value="Genomic_DNA"/>
</dbReference>
<name>A0ABN7Q447_9BURK</name>
<dbReference type="Gene3D" id="1.20.140.10">
    <property type="entry name" value="Butyryl-CoA Dehydrogenase, subunit A, domain 3"/>
    <property type="match status" value="1"/>
</dbReference>
<dbReference type="Proteomes" id="UP000672657">
    <property type="component" value="Unassembled WGS sequence"/>
</dbReference>
<dbReference type="Pfam" id="PF02770">
    <property type="entry name" value="Acyl-CoA_dh_M"/>
    <property type="match status" value="1"/>
</dbReference>
<dbReference type="GO" id="GO:0016491">
    <property type="term" value="F:oxidoreductase activity"/>
    <property type="evidence" value="ECO:0007669"/>
    <property type="project" value="UniProtKB-KW"/>
</dbReference>
<evidence type="ECO:0000313" key="11">
    <source>
        <dbReference type="Proteomes" id="UP000672657"/>
    </source>
</evidence>
<dbReference type="PANTHER" id="PTHR48083:SF2">
    <property type="entry name" value="MEDIUM-CHAIN SPECIFIC ACYL-COA DEHYDROGENASE, MITOCHONDRIAL"/>
    <property type="match status" value="1"/>
</dbReference>
<keyword evidence="4" id="KW-0285">Flavoprotein</keyword>
<comment type="caution">
    <text evidence="10">The sequence shown here is derived from an EMBL/GenBank/DDBJ whole genome shotgun (WGS) entry which is preliminary data.</text>
</comment>
<evidence type="ECO:0000313" key="10">
    <source>
        <dbReference type="EMBL" id="CAG2153247.1"/>
    </source>
</evidence>
<dbReference type="InterPro" id="IPR050741">
    <property type="entry name" value="Acyl-CoA_dehydrogenase"/>
</dbReference>
<evidence type="ECO:0000256" key="4">
    <source>
        <dbReference type="ARBA" id="ARBA00022630"/>
    </source>
</evidence>
<gene>
    <name evidence="10" type="ORF">LMG26411_04368</name>
</gene>
<proteinExistence type="inferred from homology"/>
<feature type="domain" description="Acyl-CoA dehydrogenase/oxidase N-terminal" evidence="9">
    <location>
        <begin position="5"/>
        <end position="116"/>
    </location>
</feature>
<dbReference type="InterPro" id="IPR009100">
    <property type="entry name" value="AcylCoA_DH/oxidase_NM_dom_sf"/>
</dbReference>
<dbReference type="InterPro" id="IPR037069">
    <property type="entry name" value="AcylCoA_DH/ox_N_sf"/>
</dbReference>
<dbReference type="SUPFAM" id="SSF56645">
    <property type="entry name" value="Acyl-CoA dehydrogenase NM domain-like"/>
    <property type="match status" value="1"/>
</dbReference>
<dbReference type="Pfam" id="PF00441">
    <property type="entry name" value="Acyl-CoA_dh_1"/>
    <property type="match status" value="1"/>
</dbReference>
<comment type="similarity">
    <text evidence="2">Belongs to the acyl-CoA dehydrogenase family.</text>
</comment>
<dbReference type="RefSeq" id="WP_211955349.1">
    <property type="nucleotide sequence ID" value="NZ_CAJPVI010000028.1"/>
</dbReference>
<evidence type="ECO:0000256" key="3">
    <source>
        <dbReference type="ARBA" id="ARBA00019125"/>
    </source>
</evidence>
<protein>
    <recommendedName>
        <fullName evidence="3">Medium-chain specific acyl-CoA dehydrogenase, mitochondrial</fullName>
    </recommendedName>
</protein>
<evidence type="ECO:0000259" key="8">
    <source>
        <dbReference type="Pfam" id="PF02770"/>
    </source>
</evidence>
<dbReference type="InterPro" id="IPR013786">
    <property type="entry name" value="AcylCoA_DH/ox_N"/>
</dbReference>
<dbReference type="CDD" id="cd00567">
    <property type="entry name" value="ACAD"/>
    <property type="match status" value="1"/>
</dbReference>
<organism evidence="10 11">
    <name type="scientific">Cupriavidus numazuensis</name>
    <dbReference type="NCBI Taxonomy" id="221992"/>
    <lineage>
        <taxon>Bacteria</taxon>
        <taxon>Pseudomonadati</taxon>
        <taxon>Pseudomonadota</taxon>
        <taxon>Betaproteobacteria</taxon>
        <taxon>Burkholderiales</taxon>
        <taxon>Burkholderiaceae</taxon>
        <taxon>Cupriavidus</taxon>
    </lineage>
</organism>
<evidence type="ECO:0000259" key="7">
    <source>
        <dbReference type="Pfam" id="PF00441"/>
    </source>
</evidence>
<feature type="domain" description="Acyl-CoA oxidase/dehydrogenase middle" evidence="8">
    <location>
        <begin position="121"/>
        <end position="216"/>
    </location>
</feature>
<evidence type="ECO:0000256" key="2">
    <source>
        <dbReference type="ARBA" id="ARBA00009347"/>
    </source>
</evidence>
<dbReference type="Gene3D" id="2.40.110.10">
    <property type="entry name" value="Butyryl-CoA Dehydrogenase, subunit A, domain 2"/>
    <property type="match status" value="1"/>
</dbReference>
<keyword evidence="6 10" id="KW-0560">Oxidoreductase</keyword>
<reference evidence="10 11" key="1">
    <citation type="submission" date="2021-03" db="EMBL/GenBank/DDBJ databases">
        <authorList>
            <person name="Peeters C."/>
        </authorList>
    </citation>
    <scope>NUCLEOTIDE SEQUENCE [LARGE SCALE GENOMIC DNA]</scope>
    <source>
        <strain evidence="10 11">LMG 26411</strain>
    </source>
</reference>
<evidence type="ECO:0000256" key="5">
    <source>
        <dbReference type="ARBA" id="ARBA00022827"/>
    </source>
</evidence>
<comment type="cofactor">
    <cofactor evidence="1">
        <name>FAD</name>
        <dbReference type="ChEBI" id="CHEBI:57692"/>
    </cofactor>
</comment>
<keyword evidence="11" id="KW-1185">Reference proteome</keyword>
<dbReference type="InterPro" id="IPR006089">
    <property type="entry name" value="Acyl-CoA_DH_CS"/>
</dbReference>
<dbReference type="InterPro" id="IPR009075">
    <property type="entry name" value="AcylCo_DH/oxidase_C"/>
</dbReference>
<evidence type="ECO:0000256" key="1">
    <source>
        <dbReference type="ARBA" id="ARBA00001974"/>
    </source>
</evidence>
<dbReference type="SUPFAM" id="SSF47203">
    <property type="entry name" value="Acyl-CoA dehydrogenase C-terminal domain-like"/>
    <property type="match status" value="1"/>
</dbReference>
<evidence type="ECO:0000259" key="9">
    <source>
        <dbReference type="Pfam" id="PF02771"/>
    </source>
</evidence>
<dbReference type="Pfam" id="PF02771">
    <property type="entry name" value="Acyl-CoA_dh_N"/>
    <property type="match status" value="1"/>
</dbReference>
<sequence length="383" mass="41482">MFRLTDDQHALIDSTQRMVEQDIAPVLAAHPANLPLPKDAMLQIYSVLARFGITAPRLPQEAGGAGLSMVDYGLIVEQLPPVVALSLLSHEGTVARLYAGASEEIRETYLADLIAGRKICCTANTESGAGSDSRAVRTRVAVSRDYAAIQGNKIWITNAAVADVFNVSCIDSADGSGKPQARRVLVDRAMSPFEVREIPVMGLQHGHLGELHFDDCRVPLSHLIGEQGDAAKYLTLGWNVNRPLIGLMCVHLAQRAFALAREHALDRRQFGKALAAHQLIQQDLADIETAIITSRLICLHSLDAVDRGVRANGYSAMAKRYATQACEDAIRLAMQVLGGMGISLEMGVERLWRDARMFQVPDGTNGILALIQGRELTGQAAFG</sequence>